<dbReference type="PANTHER" id="PTHR43792">
    <property type="entry name" value="GNAT FAMILY, PUTATIVE (AFU_ORTHOLOGUE AFUA_3G00765)-RELATED-RELATED"/>
    <property type="match status" value="1"/>
</dbReference>
<evidence type="ECO:0000259" key="1">
    <source>
        <dbReference type="PROSITE" id="PS51186"/>
    </source>
</evidence>
<keyword evidence="3" id="KW-1185">Reference proteome</keyword>
<reference evidence="2" key="1">
    <citation type="journal article" date="2021" name="Microorganisms">
        <title>Acidisoma silvae sp. nov. and Acidisomacellulosilytica sp. nov., Two Acidophilic Bacteria Isolated from Decaying Wood, Hydrolyzing Cellulose and Producing Poly-3-hydroxybutyrate.</title>
        <authorList>
            <person name="Mieszkin S."/>
            <person name="Pouder E."/>
            <person name="Uroz S."/>
            <person name="Simon-Colin C."/>
            <person name="Alain K."/>
        </authorList>
    </citation>
    <scope>NUCLEOTIDE SEQUENCE</scope>
    <source>
        <strain evidence="2">HW T2.11</strain>
    </source>
</reference>
<dbReference type="EMBL" id="JAESVB010000004">
    <property type="protein sequence ID" value="MCB8875778.1"/>
    <property type="molecule type" value="Genomic_DNA"/>
</dbReference>
<dbReference type="InterPro" id="IPR016181">
    <property type="entry name" value="Acyl_CoA_acyltransferase"/>
</dbReference>
<dbReference type="AlphaFoldDB" id="A0A964DZL3"/>
<dbReference type="InterPro" id="IPR000182">
    <property type="entry name" value="GNAT_dom"/>
</dbReference>
<protein>
    <submittedName>
        <fullName evidence="2">GNAT family N-acetyltransferase</fullName>
    </submittedName>
</protein>
<proteinExistence type="predicted"/>
<dbReference type="GO" id="GO:0016747">
    <property type="term" value="F:acyltransferase activity, transferring groups other than amino-acyl groups"/>
    <property type="evidence" value="ECO:0007669"/>
    <property type="project" value="InterPro"/>
</dbReference>
<reference evidence="2" key="2">
    <citation type="submission" date="2021-01" db="EMBL/GenBank/DDBJ databases">
        <authorList>
            <person name="Mieszkin S."/>
            <person name="Pouder E."/>
            <person name="Alain K."/>
        </authorList>
    </citation>
    <scope>NUCLEOTIDE SEQUENCE</scope>
    <source>
        <strain evidence="2">HW T2.11</strain>
    </source>
</reference>
<dbReference type="InterPro" id="IPR051531">
    <property type="entry name" value="N-acetyltransferase"/>
</dbReference>
<dbReference type="PROSITE" id="PS51186">
    <property type="entry name" value="GNAT"/>
    <property type="match status" value="1"/>
</dbReference>
<comment type="caution">
    <text evidence="2">The sequence shown here is derived from an EMBL/GenBank/DDBJ whole genome shotgun (WGS) entry which is preliminary data.</text>
</comment>
<dbReference type="Proteomes" id="UP000708298">
    <property type="component" value="Unassembled WGS sequence"/>
</dbReference>
<dbReference type="RefSeq" id="WP_227321437.1">
    <property type="nucleotide sequence ID" value="NZ_JAESVB010000004.1"/>
</dbReference>
<dbReference type="SUPFAM" id="SSF55729">
    <property type="entry name" value="Acyl-CoA N-acyltransferases (Nat)"/>
    <property type="match status" value="1"/>
</dbReference>
<dbReference type="Pfam" id="PF13302">
    <property type="entry name" value="Acetyltransf_3"/>
    <property type="match status" value="1"/>
</dbReference>
<evidence type="ECO:0000313" key="3">
    <source>
        <dbReference type="Proteomes" id="UP000708298"/>
    </source>
</evidence>
<dbReference type="Gene3D" id="3.40.630.30">
    <property type="match status" value="1"/>
</dbReference>
<feature type="domain" description="N-acetyltransferase" evidence="1">
    <location>
        <begin position="17"/>
        <end position="184"/>
    </location>
</feature>
<gene>
    <name evidence="2" type="ORF">ASILVAE211_11335</name>
</gene>
<evidence type="ECO:0000313" key="2">
    <source>
        <dbReference type="EMBL" id="MCB8875778.1"/>
    </source>
</evidence>
<accession>A0A964DZL3</accession>
<organism evidence="2 3">
    <name type="scientific">Acidisoma silvae</name>
    <dbReference type="NCBI Taxonomy" id="2802396"/>
    <lineage>
        <taxon>Bacteria</taxon>
        <taxon>Pseudomonadati</taxon>
        <taxon>Pseudomonadota</taxon>
        <taxon>Alphaproteobacteria</taxon>
        <taxon>Acetobacterales</taxon>
        <taxon>Acidocellaceae</taxon>
        <taxon>Acidisoma</taxon>
    </lineage>
</organism>
<name>A0A964DZL3_9PROT</name>
<dbReference type="PANTHER" id="PTHR43792:SF1">
    <property type="entry name" value="N-ACETYLTRANSFERASE DOMAIN-CONTAINING PROTEIN"/>
    <property type="match status" value="1"/>
</dbReference>
<sequence>MTETSPGSWPELTTARLRLRMWEARDAAPFAAQNADEETMRYLGGPKTAAESDAYIARTKTHWAEDGYGKWAVELAETGAFIGALGLQRIRFEADFTPAVEIAWRLTRGFWGRGYATEAARAAIAYGFHTLRLPEIVALTVPDNTGSRAVMERVGMKLAGEFDHPLLPHPHPLCRHVLYRLTKQTS</sequence>